<dbReference type="WBParaSite" id="SRAE_2000498100.1">
    <property type="protein sequence ID" value="SRAE_2000498100.1"/>
    <property type="gene ID" value="WBGene00265228"/>
</dbReference>
<keyword evidence="2" id="KW-1185">Reference proteome</keyword>
<evidence type="ECO:0000313" key="4">
    <source>
        <dbReference type="WormBase" id="SRAE_2000498100"/>
    </source>
</evidence>
<dbReference type="EMBL" id="LN609529">
    <property type="protein sequence ID" value="CEF70348.1"/>
    <property type="molecule type" value="Genomic_DNA"/>
</dbReference>
<evidence type="ECO:0000313" key="1">
    <source>
        <dbReference type="EMBL" id="CEF70348.1"/>
    </source>
</evidence>
<dbReference type="RefSeq" id="XP_024509547.1">
    <property type="nucleotide sequence ID" value="XM_024643929.1"/>
</dbReference>
<dbReference type="OrthoDB" id="10056056at2759"/>
<evidence type="ECO:0000313" key="3">
    <source>
        <dbReference type="WBParaSite" id="SRAE_2000498100.1"/>
    </source>
</evidence>
<dbReference type="AlphaFoldDB" id="A0A090LKW3"/>
<dbReference type="Proteomes" id="UP000035682">
    <property type="component" value="Unplaced"/>
</dbReference>
<proteinExistence type="predicted"/>
<accession>A0A090LKW3</accession>
<reference evidence="2" key="1">
    <citation type="submission" date="2014-09" db="EMBL/GenBank/DDBJ databases">
        <authorList>
            <person name="Martin A.A."/>
        </authorList>
    </citation>
    <scope>NUCLEOTIDE SEQUENCE</scope>
    <source>
        <strain evidence="2">ED321</strain>
    </source>
</reference>
<sequence>MKITIKIGKYFAFITVVSLLLGTTNGCFLNSCPFRRYGRNVQCDICDGIENGLCALEGLCCNSNRCVTDKECLNKNICLNNQCLIDDIPGVCVFSGLCCSHGICKVVQECFDEERKKNLRFVKSRIEFVFPSK</sequence>
<dbReference type="GeneID" id="36382721"/>
<dbReference type="CTD" id="36382721"/>
<evidence type="ECO:0000313" key="2">
    <source>
        <dbReference type="Proteomes" id="UP000035682"/>
    </source>
</evidence>
<dbReference type="WormBase" id="SRAE_2000498100">
    <property type="protein sequence ID" value="SRP11552"/>
    <property type="gene ID" value="WBGene00265228"/>
</dbReference>
<organism evidence="1">
    <name type="scientific">Strongyloides ratti</name>
    <name type="common">Parasitic roundworm</name>
    <dbReference type="NCBI Taxonomy" id="34506"/>
    <lineage>
        <taxon>Eukaryota</taxon>
        <taxon>Metazoa</taxon>
        <taxon>Ecdysozoa</taxon>
        <taxon>Nematoda</taxon>
        <taxon>Chromadorea</taxon>
        <taxon>Rhabditida</taxon>
        <taxon>Tylenchina</taxon>
        <taxon>Panagrolaimomorpha</taxon>
        <taxon>Strongyloidoidea</taxon>
        <taxon>Strongyloididae</taxon>
        <taxon>Strongyloides</taxon>
    </lineage>
</organism>
<dbReference type="OMA" id="CCTQGGC"/>
<gene>
    <name evidence="1 3 4" type="ORF">SRAE_2000498100</name>
</gene>
<protein>
    <submittedName>
        <fullName evidence="1 3">Uncharacterized protein</fullName>
    </submittedName>
</protein>
<name>A0A090LKW3_STRRB</name>
<reference evidence="3" key="3">
    <citation type="submission" date="2020-12" db="UniProtKB">
        <authorList>
            <consortium name="WormBaseParasite"/>
        </authorList>
    </citation>
    <scope>IDENTIFICATION</scope>
</reference>
<reference evidence="1" key="2">
    <citation type="submission" date="2014-09" db="EMBL/GenBank/DDBJ databases">
        <authorList>
            <person name="Aslett A.Martin."/>
        </authorList>
    </citation>
    <scope>NUCLEOTIDE SEQUENCE</scope>
    <source>
        <strain evidence="1">ED321 Heterogonic</strain>
    </source>
</reference>